<evidence type="ECO:0000256" key="3">
    <source>
        <dbReference type="ARBA" id="ARBA00022475"/>
    </source>
</evidence>
<dbReference type="PANTHER" id="PTHR43823:SF3">
    <property type="entry name" value="MULTIDRUG EXPORT PROTEIN MEPA"/>
    <property type="match status" value="1"/>
</dbReference>
<keyword evidence="5 7" id="KW-1133">Transmembrane helix</keyword>
<feature type="transmembrane region" description="Helical" evidence="7">
    <location>
        <begin position="20"/>
        <end position="42"/>
    </location>
</feature>
<dbReference type="EMBL" id="FOIL01000084">
    <property type="protein sequence ID" value="SET96315.1"/>
    <property type="molecule type" value="Genomic_DNA"/>
</dbReference>
<dbReference type="STRING" id="1526.SAMN02910262_00006"/>
<evidence type="ECO:0000256" key="5">
    <source>
        <dbReference type="ARBA" id="ARBA00022989"/>
    </source>
</evidence>
<feature type="transmembrane region" description="Helical" evidence="7">
    <location>
        <begin position="92"/>
        <end position="115"/>
    </location>
</feature>
<dbReference type="GO" id="GO:0042910">
    <property type="term" value="F:xenobiotic transmembrane transporter activity"/>
    <property type="evidence" value="ECO:0007669"/>
    <property type="project" value="InterPro"/>
</dbReference>
<evidence type="ECO:0000313" key="8">
    <source>
        <dbReference type="EMBL" id="SET96315.1"/>
    </source>
</evidence>
<dbReference type="InterPro" id="IPR051327">
    <property type="entry name" value="MATE_MepA_subfamily"/>
</dbReference>
<evidence type="ECO:0000256" key="2">
    <source>
        <dbReference type="ARBA" id="ARBA00022448"/>
    </source>
</evidence>
<name>A0A1I0IHZ8_9FIRM</name>
<dbReference type="Proteomes" id="UP000199820">
    <property type="component" value="Unassembled WGS sequence"/>
</dbReference>
<feature type="transmembrane region" description="Helical" evidence="7">
    <location>
        <begin position="234"/>
        <end position="258"/>
    </location>
</feature>
<feature type="transmembrane region" description="Helical" evidence="7">
    <location>
        <begin position="194"/>
        <end position="214"/>
    </location>
</feature>
<organism evidence="8 9">
    <name type="scientific">[Clostridium] aminophilum</name>
    <dbReference type="NCBI Taxonomy" id="1526"/>
    <lineage>
        <taxon>Bacteria</taxon>
        <taxon>Bacillati</taxon>
        <taxon>Bacillota</taxon>
        <taxon>Clostridia</taxon>
        <taxon>Lachnospirales</taxon>
        <taxon>Lachnospiraceae</taxon>
    </lineage>
</organism>
<keyword evidence="6 7" id="KW-0472">Membrane</keyword>
<keyword evidence="9" id="KW-1185">Reference proteome</keyword>
<dbReference type="GO" id="GO:0005886">
    <property type="term" value="C:plasma membrane"/>
    <property type="evidence" value="ECO:0007669"/>
    <property type="project" value="UniProtKB-SubCell"/>
</dbReference>
<feature type="transmembrane region" description="Helical" evidence="7">
    <location>
        <begin position="135"/>
        <end position="155"/>
    </location>
</feature>
<feature type="transmembrane region" description="Helical" evidence="7">
    <location>
        <begin position="396"/>
        <end position="417"/>
    </location>
</feature>
<dbReference type="GO" id="GO:0015297">
    <property type="term" value="F:antiporter activity"/>
    <property type="evidence" value="ECO:0007669"/>
    <property type="project" value="InterPro"/>
</dbReference>
<dbReference type="OrthoDB" id="9811110at2"/>
<evidence type="ECO:0000256" key="4">
    <source>
        <dbReference type="ARBA" id="ARBA00022692"/>
    </source>
</evidence>
<feature type="transmembrane region" description="Helical" evidence="7">
    <location>
        <begin position="364"/>
        <end position="384"/>
    </location>
</feature>
<sequence length="446" mass="47583">MENELFERAPIHRAYLKMAIPVVLSMVVQLIYNMVDTYFIALTGNTDLIAGVSVCAPLFMLMLAFGDIFGLGGSSVISRLLGCGSHEDARRLSIFCLYGAAAFGVAVSFVMMAFRTPILAFLGADGASVSYASGYYTWIVMGAAFIIFSLVPTNLLRSVGSPNASMISSFIGAVVNMVLDPVFIFGLGMGAAGAAIATVIGYICSDVFSIWYIWKKCPLMSLDVRKLRIFRPELVAIFSIGLPASVTNFMQTIGMIITNRNLLPYGNESIAVMGIVLKVVNIAALVIVGLGFGGQPLMGYTYGAGNMPRFRSVMKFALQMVCGCGAAIAAVLALIAPVMVGVFIKDEALIAQGSVMLRLQMPSMVLMGIGLVMICAFQSTGKGLPSLLLSICRQGVVYAAVMAVMSAMFGYTGVISAQLVTDLVTTVIAWILFRVFLAGEITTEWI</sequence>
<dbReference type="PANTHER" id="PTHR43823">
    <property type="entry name" value="SPORULATION PROTEIN YKVU"/>
    <property type="match status" value="1"/>
</dbReference>
<dbReference type="InterPro" id="IPR048279">
    <property type="entry name" value="MdtK-like"/>
</dbReference>
<protein>
    <submittedName>
        <fullName evidence="8">Putative efflux protein, MATE family</fullName>
    </submittedName>
</protein>
<gene>
    <name evidence="8" type="ORF">SAMN04487771_10841</name>
</gene>
<dbReference type="NCBIfam" id="TIGR00797">
    <property type="entry name" value="matE"/>
    <property type="match status" value="1"/>
</dbReference>
<dbReference type="InterPro" id="IPR002528">
    <property type="entry name" value="MATE_fam"/>
</dbReference>
<dbReference type="RefSeq" id="WP_074650701.1">
    <property type="nucleotide sequence ID" value="NZ_FOIL01000084.1"/>
</dbReference>
<evidence type="ECO:0000256" key="1">
    <source>
        <dbReference type="ARBA" id="ARBA00004651"/>
    </source>
</evidence>
<dbReference type="Pfam" id="PF01554">
    <property type="entry name" value="MatE"/>
    <property type="match status" value="2"/>
</dbReference>
<proteinExistence type="predicted"/>
<keyword evidence="4 7" id="KW-0812">Transmembrane</keyword>
<comment type="subcellular location">
    <subcellularLocation>
        <location evidence="1">Cell membrane</location>
        <topology evidence="1">Multi-pass membrane protein</topology>
    </subcellularLocation>
</comment>
<keyword evidence="2" id="KW-0813">Transport</keyword>
<feature type="transmembrane region" description="Helical" evidence="7">
    <location>
        <begin position="423"/>
        <end position="442"/>
    </location>
</feature>
<evidence type="ECO:0000313" key="9">
    <source>
        <dbReference type="Proteomes" id="UP000199820"/>
    </source>
</evidence>
<keyword evidence="3" id="KW-1003">Cell membrane</keyword>
<accession>A0A1I0IHZ8</accession>
<evidence type="ECO:0000256" key="6">
    <source>
        <dbReference type="ARBA" id="ARBA00023136"/>
    </source>
</evidence>
<feature type="transmembrane region" description="Helical" evidence="7">
    <location>
        <begin position="167"/>
        <end position="188"/>
    </location>
</feature>
<feature type="transmembrane region" description="Helical" evidence="7">
    <location>
        <begin position="316"/>
        <end position="344"/>
    </location>
</feature>
<dbReference type="PIRSF" id="PIRSF006603">
    <property type="entry name" value="DinF"/>
    <property type="match status" value="1"/>
</dbReference>
<dbReference type="AlphaFoldDB" id="A0A1I0IHZ8"/>
<reference evidence="8 9" key="1">
    <citation type="submission" date="2016-10" db="EMBL/GenBank/DDBJ databases">
        <authorList>
            <person name="de Groot N.N."/>
        </authorList>
    </citation>
    <scope>NUCLEOTIDE SEQUENCE [LARGE SCALE GENOMIC DNA]</scope>
    <source>
        <strain evidence="8 9">KH1P1</strain>
    </source>
</reference>
<feature type="transmembrane region" description="Helical" evidence="7">
    <location>
        <begin position="48"/>
        <end position="71"/>
    </location>
</feature>
<evidence type="ECO:0000256" key="7">
    <source>
        <dbReference type="SAM" id="Phobius"/>
    </source>
</evidence>
<dbReference type="eggNOG" id="COG0534">
    <property type="taxonomic scope" value="Bacteria"/>
</dbReference>
<feature type="transmembrane region" description="Helical" evidence="7">
    <location>
        <begin position="270"/>
        <end position="292"/>
    </location>
</feature>